<dbReference type="CDD" id="cd07470">
    <property type="entry name" value="CYTH-like_mRNA_RTPase"/>
    <property type="match status" value="1"/>
</dbReference>
<gene>
    <name evidence="11" type="ORF">BD410DRAFT_788925</name>
</gene>
<name>A0A4Y7Q4G3_9AGAM</name>
<dbReference type="GO" id="GO:0004651">
    <property type="term" value="F:polynucleotide 5'-phosphatase activity"/>
    <property type="evidence" value="ECO:0007669"/>
    <property type="project" value="UniProtKB-UniRule"/>
</dbReference>
<dbReference type="GO" id="GO:0140818">
    <property type="term" value="F:mRNA 5'-triphosphate monophosphatase activity"/>
    <property type="evidence" value="ECO:0007669"/>
    <property type="project" value="UniProtKB-EC"/>
</dbReference>
<keyword evidence="6 8" id="KW-0539">Nucleus</keyword>
<dbReference type="STRING" id="50990.A0A4Y7Q4G3"/>
<dbReference type="OrthoDB" id="272147at2759"/>
<feature type="compositionally biased region" description="Polar residues" evidence="9">
    <location>
        <begin position="49"/>
        <end position="63"/>
    </location>
</feature>
<dbReference type="Gene3D" id="3.20.100.10">
    <property type="entry name" value="mRNA triphosphatase Cet1-like"/>
    <property type="match status" value="1"/>
</dbReference>
<evidence type="ECO:0000259" key="10">
    <source>
        <dbReference type="Pfam" id="PF02940"/>
    </source>
</evidence>
<keyword evidence="5 8" id="KW-0378">Hydrolase</keyword>
<dbReference type="InterPro" id="IPR037009">
    <property type="entry name" value="mRNA_triPase_Cet1_sf"/>
</dbReference>
<dbReference type="InterPro" id="IPR004206">
    <property type="entry name" value="mRNA_triPase_Cet1"/>
</dbReference>
<dbReference type="AlphaFoldDB" id="A0A4Y7Q4G3"/>
<evidence type="ECO:0000313" key="12">
    <source>
        <dbReference type="Proteomes" id="UP000294933"/>
    </source>
</evidence>
<comment type="function">
    <text evidence="8">First step of mRNA capping. Converts the 5'-triphosphate end of a nascent mRNA chain into a diphosphate end.</text>
</comment>
<comment type="cofactor">
    <cofactor evidence="1 8">
        <name>Mg(2+)</name>
        <dbReference type="ChEBI" id="CHEBI:18420"/>
    </cofactor>
</comment>
<accession>A0A4Y7Q4G3</accession>
<dbReference type="VEuPathDB" id="FungiDB:BD410DRAFT_788925"/>
<evidence type="ECO:0000256" key="4">
    <source>
        <dbReference type="ARBA" id="ARBA00022664"/>
    </source>
</evidence>
<evidence type="ECO:0000256" key="1">
    <source>
        <dbReference type="ARBA" id="ARBA00001946"/>
    </source>
</evidence>
<comment type="subunit">
    <text evidence="8">Heterodimer. The mRNA-capping enzyme is composed of two separate chains alpha and beta, respectively a mRNA guanylyltransferase and an mRNA 5'-triphosphate monophosphatase.</text>
</comment>
<keyword evidence="4 8" id="KW-0507">mRNA processing</keyword>
<evidence type="ECO:0000256" key="2">
    <source>
        <dbReference type="ARBA" id="ARBA00004123"/>
    </source>
</evidence>
<dbReference type="Pfam" id="PF02940">
    <property type="entry name" value="mRNA_triPase"/>
    <property type="match status" value="1"/>
</dbReference>
<keyword evidence="12" id="KW-1185">Reference proteome</keyword>
<proteinExistence type="inferred from homology"/>
<dbReference type="GO" id="GO:0031533">
    <property type="term" value="C:mRNA capping enzyme complex"/>
    <property type="evidence" value="ECO:0007669"/>
    <property type="project" value="UniProtKB-UniRule"/>
</dbReference>
<evidence type="ECO:0000256" key="3">
    <source>
        <dbReference type="ARBA" id="ARBA00006345"/>
    </source>
</evidence>
<dbReference type="SUPFAM" id="SSF55154">
    <property type="entry name" value="CYTH-like phosphatases"/>
    <property type="match status" value="1"/>
</dbReference>
<evidence type="ECO:0000256" key="6">
    <source>
        <dbReference type="ARBA" id="ARBA00023242"/>
    </source>
</evidence>
<evidence type="ECO:0000256" key="7">
    <source>
        <dbReference type="ARBA" id="ARBA00047740"/>
    </source>
</evidence>
<evidence type="ECO:0000313" key="11">
    <source>
        <dbReference type="EMBL" id="TDL22201.1"/>
    </source>
</evidence>
<comment type="similarity">
    <text evidence="3 8">Belongs to the fungal TPase family.</text>
</comment>
<evidence type="ECO:0000256" key="5">
    <source>
        <dbReference type="ARBA" id="ARBA00022801"/>
    </source>
</evidence>
<protein>
    <recommendedName>
        <fullName evidence="8">mRNA-capping enzyme subunit beta</fullName>
        <ecNumber evidence="8">3.6.1.74</ecNumber>
    </recommendedName>
    <alternativeName>
        <fullName evidence="8">mRNA 5'-phosphatase</fullName>
    </alternativeName>
    <alternativeName>
        <fullName evidence="8">mRNA 5'-triphosphate monophosphatase</fullName>
    </alternativeName>
</protein>
<feature type="domain" description="mRNA triphosphatase Cet1-like" evidence="10">
    <location>
        <begin position="76"/>
        <end position="284"/>
    </location>
</feature>
<feature type="compositionally biased region" description="Basic and acidic residues" evidence="9">
    <location>
        <begin position="1"/>
        <end position="22"/>
    </location>
</feature>
<comment type="subcellular location">
    <subcellularLocation>
        <location evidence="2 8">Nucleus</location>
    </subcellularLocation>
</comment>
<keyword evidence="8" id="KW-0506">mRNA capping</keyword>
<dbReference type="Proteomes" id="UP000294933">
    <property type="component" value="Unassembled WGS sequence"/>
</dbReference>
<sequence length="331" mass="37245">MAFLMHDEHQDSSESEHEQDSSRRRRRTSSPSQSASKKARYSPSAVEHNANSNGDSKPTSASEPLSLSILGVEPLDEFIREVADWIHGLIMSRPDLGGHVEVEGKVGLLKYKDGNHRLNYPIRVETILMGGDDHKFESNMSAAQHKHFNQLLNSLEASSRLPSHPTSPLRYTHTKLVDTFYGGDSRDGKIRVTRDEKTGEVKECMRKVRLGDLEVFSPKRHADWRISVNVEIPATHPVGTASLTRRKDRMSYSHEEFSIDLTQVNQTTSPGSPPQIMHELEVEFARPTLLMSTAATRMDPGASQRDRDAFDELVRAFVNNMRVLVRNALPP</sequence>
<organism evidence="11 12">
    <name type="scientific">Rickenella mellea</name>
    <dbReference type="NCBI Taxonomy" id="50990"/>
    <lineage>
        <taxon>Eukaryota</taxon>
        <taxon>Fungi</taxon>
        <taxon>Dikarya</taxon>
        <taxon>Basidiomycota</taxon>
        <taxon>Agaricomycotina</taxon>
        <taxon>Agaricomycetes</taxon>
        <taxon>Hymenochaetales</taxon>
        <taxon>Rickenellaceae</taxon>
        <taxon>Rickenella</taxon>
    </lineage>
</organism>
<dbReference type="InterPro" id="IPR040343">
    <property type="entry name" value="Cet1/Ctl1"/>
</dbReference>
<evidence type="ECO:0000256" key="8">
    <source>
        <dbReference type="RuleBase" id="RU367053"/>
    </source>
</evidence>
<dbReference type="GO" id="GO:0006370">
    <property type="term" value="P:7-methylguanosine mRNA capping"/>
    <property type="evidence" value="ECO:0007669"/>
    <property type="project" value="UniProtKB-UniRule"/>
</dbReference>
<dbReference type="EMBL" id="ML170176">
    <property type="protein sequence ID" value="TDL22201.1"/>
    <property type="molecule type" value="Genomic_DNA"/>
</dbReference>
<feature type="region of interest" description="Disordered" evidence="9">
    <location>
        <begin position="1"/>
        <end position="63"/>
    </location>
</feature>
<dbReference type="PANTHER" id="PTHR28118:SF1">
    <property type="entry name" value="POLYNUCLEOTIDE 5'-TRIPHOSPHATASE CTL1-RELATED"/>
    <property type="match status" value="1"/>
</dbReference>
<reference evidence="11 12" key="1">
    <citation type="submission" date="2018-06" db="EMBL/GenBank/DDBJ databases">
        <title>A transcriptomic atlas of mushroom development highlights an independent origin of complex multicellularity.</title>
        <authorList>
            <consortium name="DOE Joint Genome Institute"/>
            <person name="Krizsan K."/>
            <person name="Almasi E."/>
            <person name="Merenyi Z."/>
            <person name="Sahu N."/>
            <person name="Viragh M."/>
            <person name="Koszo T."/>
            <person name="Mondo S."/>
            <person name="Kiss B."/>
            <person name="Balint B."/>
            <person name="Kues U."/>
            <person name="Barry K."/>
            <person name="Hegedus J.C."/>
            <person name="Henrissat B."/>
            <person name="Johnson J."/>
            <person name="Lipzen A."/>
            <person name="Ohm R."/>
            <person name="Nagy I."/>
            <person name="Pangilinan J."/>
            <person name="Yan J."/>
            <person name="Xiong Y."/>
            <person name="Grigoriev I.V."/>
            <person name="Hibbett D.S."/>
            <person name="Nagy L.G."/>
        </authorList>
    </citation>
    <scope>NUCLEOTIDE SEQUENCE [LARGE SCALE GENOMIC DNA]</scope>
    <source>
        <strain evidence="11 12">SZMC22713</strain>
    </source>
</reference>
<dbReference type="InterPro" id="IPR033469">
    <property type="entry name" value="CYTH-like_dom_sf"/>
</dbReference>
<evidence type="ECO:0000256" key="9">
    <source>
        <dbReference type="SAM" id="MobiDB-lite"/>
    </source>
</evidence>
<dbReference type="EC" id="3.6.1.74" evidence="8"/>
<comment type="catalytic activity">
    <reaction evidence="7">
        <text>a 5'-end triphospho-ribonucleoside in mRNA + H2O = a 5'-end diphospho-ribonucleoside in mRNA + phosphate + H(+)</text>
        <dbReference type="Rhea" id="RHEA:67004"/>
        <dbReference type="Rhea" id="RHEA-COMP:17164"/>
        <dbReference type="Rhea" id="RHEA-COMP:17165"/>
        <dbReference type="ChEBI" id="CHEBI:15377"/>
        <dbReference type="ChEBI" id="CHEBI:15378"/>
        <dbReference type="ChEBI" id="CHEBI:43474"/>
        <dbReference type="ChEBI" id="CHEBI:167616"/>
        <dbReference type="ChEBI" id="CHEBI:167618"/>
        <dbReference type="EC" id="3.6.1.74"/>
    </reaction>
    <physiologicalReaction direction="left-to-right" evidence="7">
        <dbReference type="Rhea" id="RHEA:67005"/>
    </physiologicalReaction>
</comment>
<dbReference type="PANTHER" id="PTHR28118">
    <property type="entry name" value="POLYNUCLEOTIDE 5'-TRIPHOSPHATASE-RELATED"/>
    <property type="match status" value="1"/>
</dbReference>